<protein>
    <recommendedName>
        <fullName evidence="3">Lipoprotein</fullName>
    </recommendedName>
</protein>
<dbReference type="RefSeq" id="WP_166860053.1">
    <property type="nucleotide sequence ID" value="NZ_JAAQOM010000009.1"/>
</dbReference>
<dbReference type="Proteomes" id="UP000716322">
    <property type="component" value="Unassembled WGS sequence"/>
</dbReference>
<proteinExistence type="predicted"/>
<sequence>MPNLARSLLVPAVLVTLGACQGPPARHLGDTSVPLMQPGYGLVATTLVYRSRDYRTDLPTHTPSYRKAVAFYAPLRGAGGTAFVVQPYGDTRASYVHRQRSEDADHGFLIFLTPAKPGRYVLDTLLVDGAKEQHPVGPKHPPSFEVVEGEVTYAGTVDLLTGMEKRYGLYAPVSMGVQVVDAYAYDVATIKEHEPRLQAITIRNGLARQEPAH</sequence>
<gene>
    <name evidence="1" type="ORF">HAV22_15445</name>
</gene>
<evidence type="ECO:0008006" key="3">
    <source>
        <dbReference type="Google" id="ProtNLM"/>
    </source>
</evidence>
<dbReference type="PROSITE" id="PS51257">
    <property type="entry name" value="PROKAR_LIPOPROTEIN"/>
    <property type="match status" value="1"/>
</dbReference>
<accession>A0ABX0PG70</accession>
<reference evidence="1 2" key="1">
    <citation type="submission" date="2020-03" db="EMBL/GenBank/DDBJ databases">
        <title>Genome sequence of strain Massilia sp. TW-1.</title>
        <authorList>
            <person name="Chaudhary D.K."/>
        </authorList>
    </citation>
    <scope>NUCLEOTIDE SEQUENCE [LARGE SCALE GENOMIC DNA]</scope>
    <source>
        <strain evidence="1 2">TW-1</strain>
    </source>
</reference>
<organism evidence="1 2">
    <name type="scientific">Telluria antibiotica</name>
    <dbReference type="NCBI Taxonomy" id="2717319"/>
    <lineage>
        <taxon>Bacteria</taxon>
        <taxon>Pseudomonadati</taxon>
        <taxon>Pseudomonadota</taxon>
        <taxon>Betaproteobacteria</taxon>
        <taxon>Burkholderiales</taxon>
        <taxon>Oxalobacteraceae</taxon>
        <taxon>Telluria group</taxon>
        <taxon>Telluria</taxon>
    </lineage>
</organism>
<evidence type="ECO:0000313" key="2">
    <source>
        <dbReference type="Proteomes" id="UP000716322"/>
    </source>
</evidence>
<name>A0ABX0PG70_9BURK</name>
<dbReference type="EMBL" id="JAAQOM010000009">
    <property type="protein sequence ID" value="NIA55030.1"/>
    <property type="molecule type" value="Genomic_DNA"/>
</dbReference>
<evidence type="ECO:0000313" key="1">
    <source>
        <dbReference type="EMBL" id="NIA55030.1"/>
    </source>
</evidence>
<comment type="caution">
    <text evidence="1">The sequence shown here is derived from an EMBL/GenBank/DDBJ whole genome shotgun (WGS) entry which is preliminary data.</text>
</comment>
<keyword evidence="2" id="KW-1185">Reference proteome</keyword>